<dbReference type="PANTHER" id="PTHR23513">
    <property type="entry name" value="INTEGRAL MEMBRANE EFFLUX PROTEIN-RELATED"/>
    <property type="match status" value="1"/>
</dbReference>
<feature type="transmembrane region" description="Helical" evidence="6">
    <location>
        <begin position="179"/>
        <end position="200"/>
    </location>
</feature>
<keyword evidence="8" id="KW-1185">Reference proteome</keyword>
<dbReference type="SUPFAM" id="SSF103473">
    <property type="entry name" value="MFS general substrate transporter"/>
    <property type="match status" value="1"/>
</dbReference>
<evidence type="ECO:0000256" key="4">
    <source>
        <dbReference type="ARBA" id="ARBA00022989"/>
    </source>
</evidence>
<proteinExistence type="predicted"/>
<keyword evidence="5 6" id="KW-0472">Membrane</keyword>
<dbReference type="Pfam" id="PF07690">
    <property type="entry name" value="MFS_1"/>
    <property type="match status" value="1"/>
</dbReference>
<reference evidence="7 8" key="1">
    <citation type="submission" date="2019-03" db="EMBL/GenBank/DDBJ databases">
        <title>Genomic Encyclopedia of Type Strains, Phase IV (KMG-IV): sequencing the most valuable type-strain genomes for metagenomic binning, comparative biology and taxonomic classification.</title>
        <authorList>
            <person name="Goeker M."/>
        </authorList>
    </citation>
    <scope>NUCLEOTIDE SEQUENCE [LARGE SCALE GENOMIC DNA]</scope>
    <source>
        <strain evidence="7 8">DSM 24979</strain>
    </source>
</reference>
<dbReference type="InterPro" id="IPR036259">
    <property type="entry name" value="MFS_trans_sf"/>
</dbReference>
<feature type="transmembrane region" description="Helical" evidence="6">
    <location>
        <begin position="212"/>
        <end position="231"/>
    </location>
</feature>
<keyword evidence="4 6" id="KW-1133">Transmembrane helix</keyword>
<dbReference type="Proteomes" id="UP000295658">
    <property type="component" value="Unassembled WGS sequence"/>
</dbReference>
<protein>
    <submittedName>
        <fullName evidence="7">MFS transporter</fullName>
    </submittedName>
</protein>
<evidence type="ECO:0000256" key="6">
    <source>
        <dbReference type="SAM" id="Phobius"/>
    </source>
</evidence>
<feature type="transmembrane region" description="Helical" evidence="6">
    <location>
        <begin position="120"/>
        <end position="145"/>
    </location>
</feature>
<sequence>MSYTLVFLFTYLPSIFLSPYTGALVDKINVKTANLLSIIGLLINTIILFMVFILKNESLLIIYMFVAFNSAFNTLQWSAFQKIVYLLFNDKTTNEITKANGFVQAAQSISYLLSPIFSTLVLGLVSINLIISITVILYIVSLILLKNVVLHSKPIISEGKNTWSEIKEGFLFIKNNRPISLLVMYFTFNFFLLGMVNALITPLVLSFANKNSLTVVLTSSGIGMVFGSIAISKWGGPKKRIRGVLIPTILLGVSIIMGGLRESIWLISVSGFIAFFLIPIIRGCGTSIIQSLTPYEIFGRIISIARMLSISSLPLAYLIAGTTIDHMLVPLFKENSQLVEIVYLIIGRGEMREIGLLFVILGIFTVMLGIIGMFSSNLKTLK</sequence>
<dbReference type="AlphaFoldDB" id="A0A4R1QEH2"/>
<feature type="transmembrane region" description="Helical" evidence="6">
    <location>
        <begin position="243"/>
        <end position="260"/>
    </location>
</feature>
<evidence type="ECO:0000256" key="2">
    <source>
        <dbReference type="ARBA" id="ARBA00022475"/>
    </source>
</evidence>
<dbReference type="InterPro" id="IPR011701">
    <property type="entry name" value="MFS"/>
</dbReference>
<keyword evidence="3 6" id="KW-0812">Transmembrane</keyword>
<evidence type="ECO:0000256" key="1">
    <source>
        <dbReference type="ARBA" id="ARBA00004651"/>
    </source>
</evidence>
<feature type="transmembrane region" description="Helical" evidence="6">
    <location>
        <begin position="297"/>
        <end position="320"/>
    </location>
</feature>
<dbReference type="Gene3D" id="1.20.1250.20">
    <property type="entry name" value="MFS general substrate transporter like domains"/>
    <property type="match status" value="1"/>
</dbReference>
<dbReference type="CDD" id="cd06173">
    <property type="entry name" value="MFS_MefA_like"/>
    <property type="match status" value="1"/>
</dbReference>
<dbReference type="PANTHER" id="PTHR23513:SF6">
    <property type="entry name" value="MAJOR FACILITATOR SUPERFAMILY ASSOCIATED DOMAIN-CONTAINING PROTEIN"/>
    <property type="match status" value="1"/>
</dbReference>
<evidence type="ECO:0000313" key="7">
    <source>
        <dbReference type="EMBL" id="TCL43371.1"/>
    </source>
</evidence>
<evidence type="ECO:0000256" key="5">
    <source>
        <dbReference type="ARBA" id="ARBA00023136"/>
    </source>
</evidence>
<accession>A0A4R1QEH2</accession>
<feature type="transmembrane region" description="Helical" evidence="6">
    <location>
        <begin position="266"/>
        <end position="285"/>
    </location>
</feature>
<comment type="caution">
    <text evidence="7">The sequence shown here is derived from an EMBL/GenBank/DDBJ whole genome shotgun (WGS) entry which is preliminary data.</text>
</comment>
<organism evidence="7 8">
    <name type="scientific">Thermolongibacillus altinsuensis</name>
    <dbReference type="NCBI Taxonomy" id="575256"/>
    <lineage>
        <taxon>Bacteria</taxon>
        <taxon>Bacillati</taxon>
        <taxon>Bacillota</taxon>
        <taxon>Bacilli</taxon>
        <taxon>Bacillales</taxon>
        <taxon>Anoxybacillaceae</taxon>
        <taxon>Thermolongibacillus</taxon>
    </lineage>
</organism>
<keyword evidence="2" id="KW-1003">Cell membrane</keyword>
<feature type="transmembrane region" description="Helical" evidence="6">
    <location>
        <begin position="33"/>
        <end position="53"/>
    </location>
</feature>
<feature type="transmembrane region" description="Helical" evidence="6">
    <location>
        <begin position="60"/>
        <end position="80"/>
    </location>
</feature>
<comment type="subcellular location">
    <subcellularLocation>
        <location evidence="1">Cell membrane</location>
        <topology evidence="1">Multi-pass membrane protein</topology>
    </subcellularLocation>
</comment>
<name>A0A4R1QEH2_9BACL</name>
<dbReference type="GO" id="GO:0005886">
    <property type="term" value="C:plasma membrane"/>
    <property type="evidence" value="ECO:0007669"/>
    <property type="project" value="UniProtKB-SubCell"/>
</dbReference>
<dbReference type="EMBL" id="SLUL01000029">
    <property type="protein sequence ID" value="TCL43371.1"/>
    <property type="molecule type" value="Genomic_DNA"/>
</dbReference>
<evidence type="ECO:0000256" key="3">
    <source>
        <dbReference type="ARBA" id="ARBA00022692"/>
    </source>
</evidence>
<gene>
    <name evidence="7" type="ORF">EDD69_12910</name>
</gene>
<feature type="transmembrane region" description="Helical" evidence="6">
    <location>
        <begin position="354"/>
        <end position="374"/>
    </location>
</feature>
<evidence type="ECO:0000313" key="8">
    <source>
        <dbReference type="Proteomes" id="UP000295658"/>
    </source>
</evidence>
<dbReference type="GO" id="GO:0022857">
    <property type="term" value="F:transmembrane transporter activity"/>
    <property type="evidence" value="ECO:0007669"/>
    <property type="project" value="InterPro"/>
</dbReference>